<comment type="similarity">
    <text evidence="2">Belongs to the NrfD family.</text>
</comment>
<comment type="subcellular location">
    <subcellularLocation>
        <location evidence="1">Cell membrane</location>
        <topology evidence="1">Multi-pass membrane protein</topology>
    </subcellularLocation>
</comment>
<dbReference type="PANTHER" id="PTHR30074:SF4">
    <property type="entry name" value="NI_FE-HYDROGENASE 2 B-TYPE CYTOCHROME SUBUNIT-RELATED"/>
    <property type="match status" value="1"/>
</dbReference>
<feature type="transmembrane region" description="Helical" evidence="7">
    <location>
        <begin position="201"/>
        <end position="221"/>
    </location>
</feature>
<proteinExistence type="inferred from homology"/>
<dbReference type="Proteomes" id="UP000013520">
    <property type="component" value="Chromosome"/>
</dbReference>
<dbReference type="eggNOG" id="COG5557">
    <property type="taxonomic scope" value="Bacteria"/>
</dbReference>
<evidence type="ECO:0000256" key="1">
    <source>
        <dbReference type="ARBA" id="ARBA00004651"/>
    </source>
</evidence>
<evidence type="ECO:0000256" key="3">
    <source>
        <dbReference type="ARBA" id="ARBA00022475"/>
    </source>
</evidence>
<dbReference type="PANTHER" id="PTHR30074">
    <property type="entry name" value="FORMATE DEHYDROGENASE, NITRATE-INDUCIBLE, CYTOCHROME B556 FDN SUBUNIT"/>
    <property type="match status" value="1"/>
</dbReference>
<keyword evidence="3" id="KW-1003">Cell membrane</keyword>
<keyword evidence="4 7" id="KW-0812">Transmembrane</keyword>
<evidence type="ECO:0000256" key="5">
    <source>
        <dbReference type="ARBA" id="ARBA00022989"/>
    </source>
</evidence>
<evidence type="ECO:0000313" key="9">
    <source>
        <dbReference type="Proteomes" id="UP000013520"/>
    </source>
</evidence>
<dbReference type="Pfam" id="PF03916">
    <property type="entry name" value="NrfD"/>
    <property type="match status" value="1"/>
</dbReference>
<feature type="transmembrane region" description="Helical" evidence="7">
    <location>
        <begin position="306"/>
        <end position="324"/>
    </location>
</feature>
<keyword evidence="9" id="KW-1185">Reference proteome</keyword>
<keyword evidence="6 7" id="KW-0472">Membrane</keyword>
<dbReference type="AlphaFoldDB" id="R4KCX7"/>
<reference evidence="8 9" key="1">
    <citation type="submission" date="2012-01" db="EMBL/GenBank/DDBJ databases">
        <title>Complete sequence of Desulfotomaculum gibsoniae DSM 7213.</title>
        <authorList>
            <consortium name="US DOE Joint Genome Institute"/>
            <person name="Lucas S."/>
            <person name="Han J."/>
            <person name="Lapidus A."/>
            <person name="Cheng J.-F."/>
            <person name="Goodwin L."/>
            <person name="Pitluck S."/>
            <person name="Peters L."/>
            <person name="Ovchinnikova G."/>
            <person name="Teshima H."/>
            <person name="Detter J.C."/>
            <person name="Han C."/>
            <person name="Tapia R."/>
            <person name="Land M."/>
            <person name="Hauser L."/>
            <person name="Kyrpides N."/>
            <person name="Ivanova N."/>
            <person name="Pagani I."/>
            <person name="Parshina S."/>
            <person name="Plugge C."/>
            <person name="Muyzer G."/>
            <person name="Kuever J."/>
            <person name="Ivanova A."/>
            <person name="Nazina T."/>
            <person name="Klenk H.-P."/>
            <person name="Brambilla E."/>
            <person name="Spring S."/>
            <person name="Stams A.F."/>
            <person name="Woyke T."/>
        </authorList>
    </citation>
    <scope>NUCLEOTIDE SEQUENCE [LARGE SCALE GENOMIC DNA]</scope>
    <source>
        <strain evidence="8 9">DSM 7213</strain>
    </source>
</reference>
<evidence type="ECO:0000256" key="4">
    <source>
        <dbReference type="ARBA" id="ARBA00022692"/>
    </source>
</evidence>
<dbReference type="GO" id="GO:0005886">
    <property type="term" value="C:plasma membrane"/>
    <property type="evidence" value="ECO:0007669"/>
    <property type="project" value="UniProtKB-SubCell"/>
</dbReference>
<dbReference type="InterPro" id="IPR005614">
    <property type="entry name" value="NrfD-like"/>
</dbReference>
<dbReference type="RefSeq" id="WP_006522805.1">
    <property type="nucleotide sequence ID" value="NC_021184.1"/>
</dbReference>
<dbReference type="OrthoDB" id="9768158at2"/>
<feature type="transmembrane region" description="Helical" evidence="7">
    <location>
        <begin position="279"/>
        <end position="299"/>
    </location>
</feature>
<evidence type="ECO:0000256" key="7">
    <source>
        <dbReference type="SAM" id="Phobius"/>
    </source>
</evidence>
<dbReference type="KEGG" id="dgi:Desgi_1524"/>
<dbReference type="HOGENOM" id="CLU_049007_0_0_9"/>
<sequence>MTAKKNWTFKMTPVRKVLIGLAAICLVVVGYRLAFGLGNATNLNDQWPWGLWIGFDVLTGVALAGGGYSTALIVHILHRDQFKPIARSAMLTSLLGYLLVMGGLFLDIGQWFNFWRPFVSWGYHSVLFEVFWCVSLYTLIQVLEFSEIATEKIMKPWHCKIKKLMPVLLIIGVLLPTLHQSSLGGLYLIEVGKLHPLWWSMLLPPFFLMSSFFVGPAMISVETSLAGKAYNHQVPLSVMRGLIKISGTMMLIYLALKIGDLIYRDAFKWVFSGTLEGNMFLLEIVAGVIIPIIICFSSLSSTRKGLVTFGALTVFGVILNRMNVVFTGMSKSLGGNYFPSMMEWVVSIGLVSIGVLAYMFIVENFGILEKHHDHQVLTN</sequence>
<feature type="transmembrane region" description="Helical" evidence="7">
    <location>
        <begin position="89"/>
        <end position="109"/>
    </location>
</feature>
<feature type="transmembrane region" description="Helical" evidence="7">
    <location>
        <begin position="121"/>
        <end position="143"/>
    </location>
</feature>
<feature type="transmembrane region" description="Helical" evidence="7">
    <location>
        <begin position="242"/>
        <end position="259"/>
    </location>
</feature>
<name>R4KCX7_9FIRM</name>
<gene>
    <name evidence="8" type="ORF">Desgi_1524</name>
</gene>
<accession>R4KCX7</accession>
<dbReference type="STRING" id="767817.Desgi_1524"/>
<organism evidence="8 9">
    <name type="scientific">Desulfoscipio gibsoniae DSM 7213</name>
    <dbReference type="NCBI Taxonomy" id="767817"/>
    <lineage>
        <taxon>Bacteria</taxon>
        <taxon>Bacillati</taxon>
        <taxon>Bacillota</taxon>
        <taxon>Clostridia</taxon>
        <taxon>Eubacteriales</taxon>
        <taxon>Desulfallaceae</taxon>
        <taxon>Desulfoscipio</taxon>
    </lineage>
</organism>
<evidence type="ECO:0000313" key="8">
    <source>
        <dbReference type="EMBL" id="AGL01008.1"/>
    </source>
</evidence>
<evidence type="ECO:0000256" key="6">
    <source>
        <dbReference type="ARBA" id="ARBA00023136"/>
    </source>
</evidence>
<dbReference type="GO" id="GO:0009061">
    <property type="term" value="P:anaerobic respiration"/>
    <property type="evidence" value="ECO:0007669"/>
    <property type="project" value="TreeGrafter"/>
</dbReference>
<evidence type="ECO:0000256" key="2">
    <source>
        <dbReference type="ARBA" id="ARBA00008929"/>
    </source>
</evidence>
<protein>
    <submittedName>
        <fullName evidence="8">Polysulfide reductase</fullName>
    </submittedName>
</protein>
<feature type="transmembrane region" description="Helical" evidence="7">
    <location>
        <begin position="344"/>
        <end position="362"/>
    </location>
</feature>
<dbReference type="EMBL" id="CP003273">
    <property type="protein sequence ID" value="AGL01008.1"/>
    <property type="molecule type" value="Genomic_DNA"/>
</dbReference>
<feature type="transmembrane region" description="Helical" evidence="7">
    <location>
        <begin position="50"/>
        <end position="77"/>
    </location>
</feature>
<feature type="transmembrane region" description="Helical" evidence="7">
    <location>
        <begin position="164"/>
        <end position="189"/>
    </location>
</feature>
<dbReference type="InterPro" id="IPR051817">
    <property type="entry name" value="FDH_cytochrome_b556_subunit"/>
</dbReference>
<keyword evidence="5 7" id="KW-1133">Transmembrane helix</keyword>